<evidence type="ECO:0000259" key="1">
    <source>
        <dbReference type="PROSITE" id="PS51186"/>
    </source>
</evidence>
<evidence type="ECO:0000313" key="2">
    <source>
        <dbReference type="EMBL" id="TYC47960.1"/>
    </source>
</evidence>
<reference evidence="2 3" key="1">
    <citation type="submission" date="2019-01" db="EMBL/GenBank/DDBJ databases">
        <title>Weissella sp. nov., a novel lactic acid bacterium isolated from animal feces.</title>
        <authorList>
            <person name="Wang L.-T."/>
        </authorList>
    </citation>
    <scope>NUCLEOTIDE SEQUENCE [LARGE SCALE GENOMIC DNA]</scope>
    <source>
        <strain evidence="2 3">8H-2</strain>
    </source>
</reference>
<organism evidence="2 3">
    <name type="scientific">Weissella muntiaci</name>
    <dbReference type="NCBI Taxonomy" id="2508881"/>
    <lineage>
        <taxon>Bacteria</taxon>
        <taxon>Bacillati</taxon>
        <taxon>Bacillota</taxon>
        <taxon>Bacilli</taxon>
        <taxon>Lactobacillales</taxon>
        <taxon>Lactobacillaceae</taxon>
        <taxon>Weissella</taxon>
    </lineage>
</organism>
<dbReference type="SUPFAM" id="SSF55729">
    <property type="entry name" value="Acyl-CoA N-acyltransferases (Nat)"/>
    <property type="match status" value="1"/>
</dbReference>
<keyword evidence="3" id="KW-1185">Reference proteome</keyword>
<dbReference type="RefSeq" id="WP_148623817.1">
    <property type="nucleotide sequence ID" value="NZ_SDGZ01000026.1"/>
</dbReference>
<name>A0A6C2C1N4_9LACO</name>
<feature type="domain" description="N-acetyltransferase" evidence="1">
    <location>
        <begin position="3"/>
        <end position="169"/>
    </location>
</feature>
<sequence>MEINIRPAEDTDAAELLILMQKLIEESDTFTVEQDLAGITPEQQAGNIELLNSTTNNILLLAADDENQLYGLLSAAAVAGEPRTVEIGMAVLKEVQGFGIAQALLAELMDWAIDFSSVEKLFLTVQSHNQVAIHIYEKMGFVKLPNSERQLMNQNNVAVAAFDMVKRLVKG</sequence>
<dbReference type="CDD" id="cd04301">
    <property type="entry name" value="NAT_SF"/>
    <property type="match status" value="1"/>
</dbReference>
<proteinExistence type="predicted"/>
<dbReference type="PROSITE" id="PS51186">
    <property type="entry name" value="GNAT"/>
    <property type="match status" value="1"/>
</dbReference>
<dbReference type="Gene3D" id="3.40.630.30">
    <property type="match status" value="1"/>
</dbReference>
<protein>
    <submittedName>
        <fullName evidence="2">GNAT family N-acetyltransferase</fullName>
    </submittedName>
</protein>
<dbReference type="EMBL" id="SDGZ01000026">
    <property type="protein sequence ID" value="TYC47960.1"/>
    <property type="molecule type" value="Genomic_DNA"/>
</dbReference>
<keyword evidence="2" id="KW-0808">Transferase</keyword>
<dbReference type="Pfam" id="PF00583">
    <property type="entry name" value="Acetyltransf_1"/>
    <property type="match status" value="1"/>
</dbReference>
<dbReference type="PANTHER" id="PTHR43415:SF3">
    <property type="entry name" value="GNAT-FAMILY ACETYLTRANSFERASE"/>
    <property type="match status" value="1"/>
</dbReference>
<dbReference type="AlphaFoldDB" id="A0A6C2C1N4"/>
<comment type="caution">
    <text evidence="2">The sequence shown here is derived from an EMBL/GenBank/DDBJ whole genome shotgun (WGS) entry which is preliminary data.</text>
</comment>
<dbReference type="GO" id="GO:0016747">
    <property type="term" value="F:acyltransferase activity, transferring groups other than amino-acyl groups"/>
    <property type="evidence" value="ECO:0007669"/>
    <property type="project" value="InterPro"/>
</dbReference>
<dbReference type="Proteomes" id="UP000371977">
    <property type="component" value="Unassembled WGS sequence"/>
</dbReference>
<gene>
    <name evidence="2" type="ORF">ESZ50_10650</name>
</gene>
<evidence type="ECO:0000313" key="3">
    <source>
        <dbReference type="Proteomes" id="UP000371977"/>
    </source>
</evidence>
<dbReference type="OrthoDB" id="9795206at2"/>
<dbReference type="InterPro" id="IPR000182">
    <property type="entry name" value="GNAT_dom"/>
</dbReference>
<accession>A0A6C2C1N4</accession>
<dbReference type="PANTHER" id="PTHR43415">
    <property type="entry name" value="SPERMIDINE N(1)-ACETYLTRANSFERASE"/>
    <property type="match status" value="1"/>
</dbReference>
<dbReference type="InterPro" id="IPR016181">
    <property type="entry name" value="Acyl_CoA_acyltransferase"/>
</dbReference>